<dbReference type="PROSITE" id="PS51318">
    <property type="entry name" value="TAT"/>
    <property type="match status" value="1"/>
</dbReference>
<dbReference type="InterPro" id="IPR006311">
    <property type="entry name" value="TAT_signal"/>
</dbReference>
<evidence type="ECO:0000313" key="3">
    <source>
        <dbReference type="EMBL" id="GAA0410452.1"/>
    </source>
</evidence>
<organism evidence="3 4">
    <name type="scientific">Streptomyces luteireticuli</name>
    <dbReference type="NCBI Taxonomy" id="173858"/>
    <lineage>
        <taxon>Bacteria</taxon>
        <taxon>Bacillati</taxon>
        <taxon>Actinomycetota</taxon>
        <taxon>Actinomycetes</taxon>
        <taxon>Kitasatosporales</taxon>
        <taxon>Streptomycetaceae</taxon>
        <taxon>Streptomyces</taxon>
    </lineage>
</organism>
<dbReference type="SUPFAM" id="SSF69318">
    <property type="entry name" value="Integrin alpha N-terminal domain"/>
    <property type="match status" value="1"/>
</dbReference>
<feature type="signal peptide" evidence="2">
    <location>
        <begin position="1"/>
        <end position="32"/>
    </location>
</feature>
<evidence type="ECO:0000256" key="2">
    <source>
        <dbReference type="SAM" id="SignalP"/>
    </source>
</evidence>
<evidence type="ECO:0000256" key="1">
    <source>
        <dbReference type="ARBA" id="ARBA00022729"/>
    </source>
</evidence>
<dbReference type="RefSeq" id="WP_344025103.1">
    <property type="nucleotide sequence ID" value="NZ_BAAABX010000041.1"/>
</dbReference>
<gene>
    <name evidence="3" type="ORF">GCM10010357_34360</name>
</gene>
<dbReference type="Proteomes" id="UP001500879">
    <property type="component" value="Unassembled WGS sequence"/>
</dbReference>
<dbReference type="EMBL" id="BAAABX010000041">
    <property type="protein sequence ID" value="GAA0410452.1"/>
    <property type="molecule type" value="Genomic_DNA"/>
</dbReference>
<comment type="caution">
    <text evidence="3">The sequence shown here is derived from an EMBL/GenBank/DDBJ whole genome shotgun (WGS) entry which is preliminary data.</text>
</comment>
<feature type="chain" id="PRO_5045431091" description="VCBS repeat-containing protein" evidence="2">
    <location>
        <begin position="33"/>
        <end position="299"/>
    </location>
</feature>
<sequence>MTQVPTRRRAFARLVTAVTAAALVGTTAAAAAADTPAPVRKAPRPLAGTGKVSFPPDAPFFPVQVINGKGDGYFYLPNGKGGLSPREAAGADLQAVRAATQVDHDRDGLSDGLYFLSDQHDLTYVSGSTGRRVASDWGQYDSLFSPGTLGGSKQSDLLVRDRQGTLWLYLAKADGSLSGRKKVGTGWGQYTQITGRGDLTGDGRTDIVARDKKGFLWLYPGTGNADKPFKARKQIGGGWNQYNLLLGTGDVDLDGRADLLARDKSGALWLYRGTGKASSPYKSRVLIGKSGWNQYRLVF</sequence>
<dbReference type="PANTHER" id="PTHR46580:SF4">
    <property type="entry name" value="ATP_GTP-BINDING PROTEIN"/>
    <property type="match status" value="1"/>
</dbReference>
<keyword evidence="1 2" id="KW-0732">Signal</keyword>
<evidence type="ECO:0000313" key="4">
    <source>
        <dbReference type="Proteomes" id="UP001500879"/>
    </source>
</evidence>
<dbReference type="Pfam" id="PF13517">
    <property type="entry name" value="FG-GAP_3"/>
    <property type="match status" value="1"/>
</dbReference>
<reference evidence="4" key="1">
    <citation type="journal article" date="2019" name="Int. J. Syst. Evol. Microbiol.">
        <title>The Global Catalogue of Microorganisms (GCM) 10K type strain sequencing project: providing services to taxonomists for standard genome sequencing and annotation.</title>
        <authorList>
            <consortium name="The Broad Institute Genomics Platform"/>
            <consortium name="The Broad Institute Genome Sequencing Center for Infectious Disease"/>
            <person name="Wu L."/>
            <person name="Ma J."/>
        </authorList>
    </citation>
    <scope>NUCLEOTIDE SEQUENCE [LARGE SCALE GENOMIC DNA]</scope>
    <source>
        <strain evidence="4">JCM 4788</strain>
    </source>
</reference>
<name>A0ABP3IM33_9ACTN</name>
<dbReference type="PANTHER" id="PTHR46580">
    <property type="entry name" value="SENSOR KINASE-RELATED"/>
    <property type="match status" value="1"/>
</dbReference>
<dbReference type="Gene3D" id="2.115.10.10">
    <property type="entry name" value="Tachylectin 2"/>
    <property type="match status" value="1"/>
</dbReference>
<protein>
    <recommendedName>
        <fullName evidence="5">VCBS repeat-containing protein</fullName>
    </recommendedName>
</protein>
<dbReference type="InterPro" id="IPR028994">
    <property type="entry name" value="Integrin_alpha_N"/>
</dbReference>
<keyword evidence="4" id="KW-1185">Reference proteome</keyword>
<proteinExistence type="predicted"/>
<dbReference type="InterPro" id="IPR013517">
    <property type="entry name" value="FG-GAP"/>
</dbReference>
<evidence type="ECO:0008006" key="5">
    <source>
        <dbReference type="Google" id="ProtNLM"/>
    </source>
</evidence>
<accession>A0ABP3IM33</accession>